<dbReference type="Proteomes" id="UP000694864">
    <property type="component" value="Chromosome 4"/>
</dbReference>
<dbReference type="PANTHER" id="PTHR47165">
    <property type="entry name" value="OS03G0429900 PROTEIN"/>
    <property type="match status" value="1"/>
</dbReference>
<dbReference type="GeneID" id="104783517"/>
<name>A0ABM0YWN0_CAMSA</name>
<proteinExistence type="predicted"/>
<sequence length="312" mass="35404">MAVSFAFLRDLHPYKTNWRVQVKILQSWHQYTPKAGETLECILADSTDTNIHASVKKDLVIRHENQLLEGQWRFIETFSLTNAAGYFRPTGHVYKINFLNGTNVRASDNVCESIFLSLSKFPKILAHEVNTSILVDVIGQVVNVGDVEDLDVDNKPIKEFKDIICVANSFDVTQLRLNPEVAEIQTFVESIPKDGLMLTFRGSKPKRSANFPRGPENLLAFEQKTIRELKDSFEVGKAKILCTIYGVDTDWSWYKLHVKVMDNTGETKLMLFDTTAADVVSESAYTVLNGSYDEVLIESHYPLRRLPKAEDP</sequence>
<organism evidence="2 3">
    <name type="scientific">Camelina sativa</name>
    <name type="common">False flax</name>
    <name type="synonym">Myagrum sativum</name>
    <dbReference type="NCBI Taxonomy" id="90675"/>
    <lineage>
        <taxon>Eukaryota</taxon>
        <taxon>Viridiplantae</taxon>
        <taxon>Streptophyta</taxon>
        <taxon>Embryophyta</taxon>
        <taxon>Tracheophyta</taxon>
        <taxon>Spermatophyta</taxon>
        <taxon>Magnoliopsida</taxon>
        <taxon>eudicotyledons</taxon>
        <taxon>Gunneridae</taxon>
        <taxon>Pentapetalae</taxon>
        <taxon>rosids</taxon>
        <taxon>malvids</taxon>
        <taxon>Brassicales</taxon>
        <taxon>Brassicaceae</taxon>
        <taxon>Camelineae</taxon>
        <taxon>Camelina</taxon>
    </lineage>
</organism>
<dbReference type="PANTHER" id="PTHR47165:SF4">
    <property type="entry name" value="OS03G0429900 PROTEIN"/>
    <property type="match status" value="1"/>
</dbReference>
<dbReference type="Gene3D" id="2.40.50.140">
    <property type="entry name" value="Nucleic acid-binding proteins"/>
    <property type="match status" value="1"/>
</dbReference>
<keyword evidence="2" id="KW-1185">Reference proteome</keyword>
<feature type="domain" description="Replication protein A 70 kDa DNA-binding subunit B/D first OB fold" evidence="1">
    <location>
        <begin position="5"/>
        <end position="106"/>
    </location>
</feature>
<reference evidence="2" key="1">
    <citation type="journal article" date="2014" name="Nat. Commun.">
        <title>The emerging biofuel crop Camelina sativa retains a highly undifferentiated hexaploid genome structure.</title>
        <authorList>
            <person name="Kagale S."/>
            <person name="Koh C."/>
            <person name="Nixon J."/>
            <person name="Bollina V."/>
            <person name="Clarke W.E."/>
            <person name="Tuteja R."/>
            <person name="Spillane C."/>
            <person name="Robinson S.J."/>
            <person name="Links M.G."/>
            <person name="Clarke C."/>
            <person name="Higgins E.E."/>
            <person name="Huebert T."/>
            <person name="Sharpe A.G."/>
            <person name="Parkin I.A."/>
        </authorList>
    </citation>
    <scope>NUCLEOTIDE SEQUENCE [LARGE SCALE GENOMIC DNA]</scope>
    <source>
        <strain evidence="2">cv. DH55</strain>
    </source>
</reference>
<gene>
    <name evidence="3" type="primary">LOC104783517</name>
</gene>
<dbReference type="SUPFAM" id="SSF50249">
    <property type="entry name" value="Nucleic acid-binding proteins"/>
    <property type="match status" value="1"/>
</dbReference>
<protein>
    <submittedName>
        <fullName evidence="3">Uncharacterized protein LOC104783517</fullName>
    </submittedName>
</protein>
<dbReference type="InterPro" id="IPR012340">
    <property type="entry name" value="NA-bd_OB-fold"/>
</dbReference>
<dbReference type="CDD" id="cd04480">
    <property type="entry name" value="RPA1_DBD_A_like"/>
    <property type="match status" value="1"/>
</dbReference>
<evidence type="ECO:0000259" key="1">
    <source>
        <dbReference type="Pfam" id="PF02721"/>
    </source>
</evidence>
<evidence type="ECO:0000313" key="2">
    <source>
        <dbReference type="Proteomes" id="UP000694864"/>
    </source>
</evidence>
<dbReference type="Pfam" id="PF02721">
    <property type="entry name" value="DUF223"/>
    <property type="match status" value="1"/>
</dbReference>
<accession>A0ABM0YWN0</accession>
<evidence type="ECO:0000313" key="3">
    <source>
        <dbReference type="RefSeq" id="XP_010506965.1"/>
    </source>
</evidence>
<reference evidence="3" key="2">
    <citation type="submission" date="2025-08" db="UniProtKB">
        <authorList>
            <consortium name="RefSeq"/>
        </authorList>
    </citation>
    <scope>IDENTIFICATION</scope>
    <source>
        <tissue evidence="3">Leaf</tissue>
    </source>
</reference>
<dbReference type="RefSeq" id="XP_010506965.1">
    <property type="nucleotide sequence ID" value="XM_010508663.1"/>
</dbReference>
<dbReference type="InterPro" id="IPR003871">
    <property type="entry name" value="RFA1B/D_OB_1st"/>
</dbReference>